<organism evidence="1 2">
    <name type="scientific">Acetobacter orientalis</name>
    <dbReference type="NCBI Taxonomy" id="146474"/>
    <lineage>
        <taxon>Bacteria</taxon>
        <taxon>Pseudomonadati</taxon>
        <taxon>Pseudomonadota</taxon>
        <taxon>Alphaproteobacteria</taxon>
        <taxon>Acetobacterales</taxon>
        <taxon>Acetobacteraceae</taxon>
        <taxon>Acetobacter</taxon>
    </lineage>
</organism>
<protein>
    <submittedName>
        <fullName evidence="1">Uncharacterized protein</fullName>
    </submittedName>
</protein>
<gene>
    <name evidence="1" type="ORF">HK15_13015</name>
</gene>
<comment type="caution">
    <text evidence="1">The sequence shown here is derived from an EMBL/GenBank/DDBJ whole genome shotgun (WGS) entry which is preliminary data.</text>
</comment>
<dbReference type="Proteomes" id="UP000194999">
    <property type="component" value="Unassembled WGS sequence"/>
</dbReference>
<proteinExistence type="predicted"/>
<evidence type="ECO:0000313" key="2">
    <source>
        <dbReference type="Proteomes" id="UP000194999"/>
    </source>
</evidence>
<dbReference type="AlphaFoldDB" id="A0A252B316"/>
<dbReference type="EMBL" id="JOOY01000081">
    <property type="protein sequence ID" value="OUI98768.1"/>
    <property type="molecule type" value="Genomic_DNA"/>
</dbReference>
<sequence>MTTPTNWPNPERPGVPLFPERDGWHVLQVLPTALIDEPPQLGFWKADDKGWMEDGVVFHPAQMAESPILYHGPVLTPTQIAEMLAGERGRCAKAIEEQDINTNESLHFITTRIAEVIRNLGDAP</sequence>
<accession>A0A252B316</accession>
<reference evidence="1 2" key="1">
    <citation type="submission" date="2014-06" db="EMBL/GenBank/DDBJ databases">
        <authorList>
            <person name="Ju J."/>
            <person name="Zhang J."/>
        </authorList>
    </citation>
    <scope>NUCLEOTIDE SEQUENCE [LARGE SCALE GENOMIC DNA]</scope>
    <source>
        <strain evidence="1">DmW_048</strain>
    </source>
</reference>
<dbReference type="RefSeq" id="WP_094755827.1">
    <property type="nucleotide sequence ID" value="NZ_JOOY01000081.1"/>
</dbReference>
<name>A0A252B316_9PROT</name>
<evidence type="ECO:0000313" key="1">
    <source>
        <dbReference type="EMBL" id="OUI98768.1"/>
    </source>
</evidence>